<evidence type="ECO:0000313" key="2">
    <source>
        <dbReference type="EMBL" id="KIZ36386.1"/>
    </source>
</evidence>
<dbReference type="EMBL" id="JXXE01000581">
    <property type="protein sequence ID" value="KIZ36386.1"/>
    <property type="molecule type" value="Genomic_DNA"/>
</dbReference>
<accession>A0A0D7E747</accession>
<name>A0A0D7E747_RHOPL</name>
<feature type="compositionally biased region" description="Low complexity" evidence="1">
    <location>
        <begin position="13"/>
        <end position="31"/>
    </location>
</feature>
<gene>
    <name evidence="2" type="ORF">OO17_24830</name>
</gene>
<comment type="caution">
    <text evidence="2">The sequence shown here is derived from an EMBL/GenBank/DDBJ whole genome shotgun (WGS) entry which is preliminary data.</text>
</comment>
<proteinExistence type="predicted"/>
<dbReference type="AlphaFoldDB" id="A0A0D7E747"/>
<dbReference type="Proteomes" id="UP000032515">
    <property type="component" value="Unassembled WGS sequence"/>
</dbReference>
<feature type="region of interest" description="Disordered" evidence="1">
    <location>
        <begin position="1"/>
        <end position="74"/>
    </location>
</feature>
<dbReference type="PATRIC" id="fig|1076.23.peg.6082"/>
<organism evidence="2 3">
    <name type="scientific">Rhodopseudomonas palustris</name>
    <dbReference type="NCBI Taxonomy" id="1076"/>
    <lineage>
        <taxon>Bacteria</taxon>
        <taxon>Pseudomonadati</taxon>
        <taxon>Pseudomonadota</taxon>
        <taxon>Alphaproteobacteria</taxon>
        <taxon>Hyphomicrobiales</taxon>
        <taxon>Nitrobacteraceae</taxon>
        <taxon>Rhodopseudomonas</taxon>
    </lineage>
</organism>
<evidence type="ECO:0000256" key="1">
    <source>
        <dbReference type="SAM" id="MobiDB-lite"/>
    </source>
</evidence>
<feature type="compositionally biased region" description="Basic residues" evidence="1">
    <location>
        <begin position="40"/>
        <end position="51"/>
    </location>
</feature>
<protein>
    <submittedName>
        <fullName evidence="2">Uncharacterized protein</fullName>
    </submittedName>
</protein>
<evidence type="ECO:0000313" key="3">
    <source>
        <dbReference type="Proteomes" id="UP000032515"/>
    </source>
</evidence>
<sequence length="74" mass="7935">MPSLPRVRSTRTGPSGPLQGAAAASASMGGLRTSGPSGLRRTRPPIARRRPPIASRLALEADRGRFRPQHKPRE</sequence>
<reference evidence="2 3" key="1">
    <citation type="submission" date="2014-11" db="EMBL/GenBank/DDBJ databases">
        <title>Genomics and ecophysiology of heterotrophic nitrogen fixing bacteria isolated from estuarine surface water.</title>
        <authorList>
            <person name="Bentzon-Tilia M."/>
            <person name="Severin I."/>
            <person name="Hansen L.H."/>
            <person name="Riemann L."/>
        </authorList>
    </citation>
    <scope>NUCLEOTIDE SEQUENCE [LARGE SCALE GENOMIC DNA]</scope>
    <source>
        <strain evidence="2 3">BAL398</strain>
    </source>
</reference>